<dbReference type="GO" id="GO:0016410">
    <property type="term" value="F:N-acyltransferase activity"/>
    <property type="evidence" value="ECO:0007669"/>
    <property type="project" value="UniProtKB-UniRule"/>
</dbReference>
<comment type="function">
    <text evidence="9">Catalyzes the phospholipid dependent N-acylation of the N-terminal cysteine of apolipoprotein, the last step in lipoprotein maturation.</text>
</comment>
<name>A0A4R1LD11_9BACT</name>
<dbReference type="PANTHER" id="PTHR38686">
    <property type="entry name" value="APOLIPOPROTEIN N-ACYLTRANSFERASE"/>
    <property type="match status" value="1"/>
</dbReference>
<dbReference type="InterPro" id="IPR036526">
    <property type="entry name" value="C-N_Hydrolase_sf"/>
</dbReference>
<feature type="domain" description="CN hydrolase" evidence="10">
    <location>
        <begin position="227"/>
        <end position="492"/>
    </location>
</feature>
<keyword evidence="3 9" id="KW-1003">Cell membrane</keyword>
<comment type="similarity">
    <text evidence="2 9">Belongs to the CN hydrolase family. Apolipoprotein N-acyltransferase subfamily.</text>
</comment>
<dbReference type="Pfam" id="PF00795">
    <property type="entry name" value="CN_hydrolase"/>
    <property type="match status" value="1"/>
</dbReference>
<feature type="transmembrane region" description="Helical" evidence="9">
    <location>
        <begin position="79"/>
        <end position="108"/>
    </location>
</feature>
<dbReference type="CDD" id="cd07571">
    <property type="entry name" value="ALP_N-acyl_transferase"/>
    <property type="match status" value="1"/>
</dbReference>
<dbReference type="InterPro" id="IPR003010">
    <property type="entry name" value="C-N_Hydrolase"/>
</dbReference>
<feature type="transmembrane region" description="Helical" evidence="9">
    <location>
        <begin position="194"/>
        <end position="213"/>
    </location>
</feature>
<comment type="pathway">
    <text evidence="9">Protein modification; lipoprotein biosynthesis (N-acyl transfer).</text>
</comment>
<keyword evidence="7 9" id="KW-0472">Membrane</keyword>
<accession>A0A4R1LD11</accession>
<comment type="caution">
    <text evidence="11">The sequence shown here is derived from an EMBL/GenBank/DDBJ whole genome shotgun (WGS) entry which is preliminary data.</text>
</comment>
<evidence type="ECO:0000256" key="8">
    <source>
        <dbReference type="ARBA" id="ARBA00023315"/>
    </source>
</evidence>
<gene>
    <name evidence="9" type="primary">lnt</name>
    <name evidence="11" type="ORF">C7378_0552</name>
</gene>
<keyword evidence="4 9" id="KW-0808">Transferase</keyword>
<dbReference type="InterPro" id="IPR004563">
    <property type="entry name" value="Apolipo_AcylTrfase"/>
</dbReference>
<dbReference type="RefSeq" id="WP_165876616.1">
    <property type="nucleotide sequence ID" value="NZ_SMGK01000001.1"/>
</dbReference>
<dbReference type="HAMAP" id="MF_01148">
    <property type="entry name" value="Lnt"/>
    <property type="match status" value="1"/>
</dbReference>
<feature type="transmembrane region" description="Helical" evidence="9">
    <location>
        <begin position="120"/>
        <end position="141"/>
    </location>
</feature>
<keyword evidence="8 9" id="KW-0012">Acyltransferase</keyword>
<dbReference type="EC" id="2.3.1.269" evidence="9"/>
<protein>
    <recommendedName>
        <fullName evidence="9">Apolipoprotein N-acyltransferase</fullName>
        <shortName evidence="9">ALP N-acyltransferase</shortName>
        <ecNumber evidence="9">2.3.1.269</ecNumber>
    </recommendedName>
</protein>
<dbReference type="NCBIfam" id="TIGR00546">
    <property type="entry name" value="lnt"/>
    <property type="match status" value="1"/>
</dbReference>
<evidence type="ECO:0000256" key="7">
    <source>
        <dbReference type="ARBA" id="ARBA00023136"/>
    </source>
</evidence>
<keyword evidence="12" id="KW-1185">Reference proteome</keyword>
<evidence type="ECO:0000256" key="2">
    <source>
        <dbReference type="ARBA" id="ARBA00010065"/>
    </source>
</evidence>
<feature type="transmembrane region" description="Helical" evidence="9">
    <location>
        <begin position="20"/>
        <end position="39"/>
    </location>
</feature>
<dbReference type="Gene3D" id="3.60.110.10">
    <property type="entry name" value="Carbon-nitrogen hydrolase"/>
    <property type="match status" value="1"/>
</dbReference>
<dbReference type="Pfam" id="PF20154">
    <property type="entry name" value="LNT_N"/>
    <property type="match status" value="1"/>
</dbReference>
<evidence type="ECO:0000256" key="1">
    <source>
        <dbReference type="ARBA" id="ARBA00004651"/>
    </source>
</evidence>
<dbReference type="InterPro" id="IPR045378">
    <property type="entry name" value="LNT_N"/>
</dbReference>
<feature type="transmembrane region" description="Helical" evidence="9">
    <location>
        <begin position="51"/>
        <end position="73"/>
    </location>
</feature>
<feature type="transmembrane region" description="Helical" evidence="9">
    <location>
        <begin position="161"/>
        <end position="182"/>
    </location>
</feature>
<keyword evidence="11" id="KW-0449">Lipoprotein</keyword>
<dbReference type="GO" id="GO:0042158">
    <property type="term" value="P:lipoprotein biosynthetic process"/>
    <property type="evidence" value="ECO:0007669"/>
    <property type="project" value="UniProtKB-UniRule"/>
</dbReference>
<evidence type="ECO:0000256" key="3">
    <source>
        <dbReference type="ARBA" id="ARBA00022475"/>
    </source>
</evidence>
<dbReference type="UniPathway" id="UPA00666"/>
<feature type="transmembrane region" description="Helical" evidence="9">
    <location>
        <begin position="502"/>
        <end position="523"/>
    </location>
</feature>
<keyword evidence="5 9" id="KW-0812">Transmembrane</keyword>
<evidence type="ECO:0000313" key="12">
    <source>
        <dbReference type="Proteomes" id="UP000295210"/>
    </source>
</evidence>
<dbReference type="GO" id="GO:0005886">
    <property type="term" value="C:plasma membrane"/>
    <property type="evidence" value="ECO:0007669"/>
    <property type="project" value="UniProtKB-SubCell"/>
</dbReference>
<organism evidence="11 12">
    <name type="scientific">Acidipila rosea</name>
    <dbReference type="NCBI Taxonomy" id="768535"/>
    <lineage>
        <taxon>Bacteria</taxon>
        <taxon>Pseudomonadati</taxon>
        <taxon>Acidobacteriota</taxon>
        <taxon>Terriglobia</taxon>
        <taxon>Terriglobales</taxon>
        <taxon>Acidobacteriaceae</taxon>
        <taxon>Acidipila</taxon>
    </lineage>
</organism>
<reference evidence="11 12" key="1">
    <citation type="submission" date="2019-03" db="EMBL/GenBank/DDBJ databases">
        <title>Genomic Encyclopedia of Type Strains, Phase IV (KMG-IV): sequencing the most valuable type-strain genomes for metagenomic binning, comparative biology and taxonomic classification.</title>
        <authorList>
            <person name="Goeker M."/>
        </authorList>
    </citation>
    <scope>NUCLEOTIDE SEQUENCE [LARGE SCALE GENOMIC DNA]</scope>
    <source>
        <strain evidence="11 12">DSM 103428</strain>
    </source>
</reference>
<dbReference type="PANTHER" id="PTHR38686:SF1">
    <property type="entry name" value="APOLIPOPROTEIN N-ACYLTRANSFERASE"/>
    <property type="match status" value="1"/>
</dbReference>
<dbReference type="EMBL" id="SMGK01000001">
    <property type="protein sequence ID" value="TCK75567.1"/>
    <property type="molecule type" value="Genomic_DNA"/>
</dbReference>
<comment type="subcellular location">
    <subcellularLocation>
        <location evidence="1 9">Cell membrane</location>
        <topology evidence="1 9">Multi-pass membrane protein</topology>
    </subcellularLocation>
</comment>
<dbReference type="AlphaFoldDB" id="A0A4R1LD11"/>
<evidence type="ECO:0000256" key="9">
    <source>
        <dbReference type="HAMAP-Rule" id="MF_01148"/>
    </source>
</evidence>
<sequence>MGGVSALLLDLPFPLAGPLPPWRAAFSWIALVPLLYAILDERCVSGKSYLLHSAAGSYFAGVAWYVLNCYWIYATMHIYGHIAAPVAVGILILYSLVLGLYFGLFGLVIALVRRTTGSRWAALLLAPFLWVAIEFLSSRLTSVPWDQFGYTQVDNLWLTRLAPFTGVYGISFVLVVVNAMLAGALVSRGSGIRIRLGVGAALLAILLQLGSFVTPKKYPATSTAVMLQGNLDVDESNDWIGPEWDENVSRFLELSERTCTPWIAGIPQTGAKTITPQCPANPAPANVIVWPESPSPFREADPRFQTLMATLARTMRAPVIAGNIAIDQSGEYNAATFVAPDGNIVGHYAKIHLVPFGEYVPYRNVLFFAGHLTQNISDFTRGKYRKVFQSQGHLFGIFICYESIFADEVRRFALNGAEVLVNISDDGWYGDTSAPWQHFNMARMRAIENNRWILRDGNDGVTAAIDPQGRVEQSAPRHQQTSLAVRYGYMDGLTFYTRHGDLFAMLCGIISLAALARALRVAVRQSSRKRQVS</sequence>
<evidence type="ECO:0000256" key="6">
    <source>
        <dbReference type="ARBA" id="ARBA00022989"/>
    </source>
</evidence>
<comment type="catalytic activity">
    <reaction evidence="9">
        <text>N-terminal S-1,2-diacyl-sn-glyceryl-L-cysteinyl-[lipoprotein] + a glycerophospholipid = N-acyl-S-1,2-diacyl-sn-glyceryl-L-cysteinyl-[lipoprotein] + a 2-acyl-sn-glycero-3-phospholipid + H(+)</text>
        <dbReference type="Rhea" id="RHEA:48228"/>
        <dbReference type="Rhea" id="RHEA-COMP:14681"/>
        <dbReference type="Rhea" id="RHEA-COMP:14684"/>
        <dbReference type="ChEBI" id="CHEBI:15378"/>
        <dbReference type="ChEBI" id="CHEBI:136912"/>
        <dbReference type="ChEBI" id="CHEBI:140656"/>
        <dbReference type="ChEBI" id="CHEBI:140657"/>
        <dbReference type="ChEBI" id="CHEBI:140660"/>
        <dbReference type="EC" id="2.3.1.269"/>
    </reaction>
</comment>
<evidence type="ECO:0000256" key="4">
    <source>
        <dbReference type="ARBA" id="ARBA00022679"/>
    </source>
</evidence>
<dbReference type="PROSITE" id="PS50263">
    <property type="entry name" value="CN_HYDROLASE"/>
    <property type="match status" value="1"/>
</dbReference>
<proteinExistence type="inferred from homology"/>
<evidence type="ECO:0000313" key="11">
    <source>
        <dbReference type="EMBL" id="TCK75567.1"/>
    </source>
</evidence>
<dbReference type="SUPFAM" id="SSF56317">
    <property type="entry name" value="Carbon-nitrogen hydrolase"/>
    <property type="match status" value="1"/>
</dbReference>
<dbReference type="Proteomes" id="UP000295210">
    <property type="component" value="Unassembled WGS sequence"/>
</dbReference>
<keyword evidence="6 9" id="KW-1133">Transmembrane helix</keyword>
<evidence type="ECO:0000256" key="5">
    <source>
        <dbReference type="ARBA" id="ARBA00022692"/>
    </source>
</evidence>
<evidence type="ECO:0000259" key="10">
    <source>
        <dbReference type="PROSITE" id="PS50263"/>
    </source>
</evidence>